<dbReference type="InterPro" id="IPR000843">
    <property type="entry name" value="HTH_LacI"/>
</dbReference>
<evidence type="ECO:0000256" key="2">
    <source>
        <dbReference type="ARBA" id="ARBA00023125"/>
    </source>
</evidence>
<protein>
    <submittedName>
        <fullName evidence="5">LacI family DNA-binding transcriptional regulator</fullName>
    </submittedName>
</protein>
<evidence type="ECO:0000256" key="1">
    <source>
        <dbReference type="ARBA" id="ARBA00023015"/>
    </source>
</evidence>
<dbReference type="CDD" id="cd01392">
    <property type="entry name" value="HTH_LacI"/>
    <property type="match status" value="1"/>
</dbReference>
<dbReference type="GO" id="GO:0000976">
    <property type="term" value="F:transcription cis-regulatory region binding"/>
    <property type="evidence" value="ECO:0007669"/>
    <property type="project" value="TreeGrafter"/>
</dbReference>
<dbReference type="InterPro" id="IPR028082">
    <property type="entry name" value="Peripla_BP_I"/>
</dbReference>
<dbReference type="SUPFAM" id="SSF47413">
    <property type="entry name" value="lambda repressor-like DNA-binding domains"/>
    <property type="match status" value="1"/>
</dbReference>
<evidence type="ECO:0000313" key="5">
    <source>
        <dbReference type="EMBL" id="MDC7226418.1"/>
    </source>
</evidence>
<dbReference type="PANTHER" id="PTHR30146">
    <property type="entry name" value="LACI-RELATED TRANSCRIPTIONAL REPRESSOR"/>
    <property type="match status" value="1"/>
</dbReference>
<dbReference type="SMART" id="SM00354">
    <property type="entry name" value="HTH_LACI"/>
    <property type="match status" value="1"/>
</dbReference>
<dbReference type="Pfam" id="PF13377">
    <property type="entry name" value="Peripla_BP_3"/>
    <property type="match status" value="1"/>
</dbReference>
<dbReference type="InterPro" id="IPR046335">
    <property type="entry name" value="LacI/GalR-like_sensor"/>
</dbReference>
<name>A0AAJ1IEM5_9SPIO</name>
<evidence type="ECO:0000313" key="6">
    <source>
        <dbReference type="Proteomes" id="UP001221217"/>
    </source>
</evidence>
<proteinExistence type="predicted"/>
<dbReference type="InterPro" id="IPR010982">
    <property type="entry name" value="Lambda_DNA-bd_dom_sf"/>
</dbReference>
<evidence type="ECO:0000256" key="3">
    <source>
        <dbReference type="ARBA" id="ARBA00023163"/>
    </source>
</evidence>
<dbReference type="CDD" id="cd06267">
    <property type="entry name" value="PBP1_LacI_sugar_binding-like"/>
    <property type="match status" value="1"/>
</dbReference>
<evidence type="ECO:0000259" key="4">
    <source>
        <dbReference type="PROSITE" id="PS50932"/>
    </source>
</evidence>
<dbReference type="GO" id="GO:0003700">
    <property type="term" value="F:DNA-binding transcription factor activity"/>
    <property type="evidence" value="ECO:0007669"/>
    <property type="project" value="TreeGrafter"/>
</dbReference>
<dbReference type="Gene3D" id="1.10.260.40">
    <property type="entry name" value="lambda repressor-like DNA-binding domains"/>
    <property type="match status" value="1"/>
</dbReference>
<dbReference type="PROSITE" id="PS50932">
    <property type="entry name" value="HTH_LACI_2"/>
    <property type="match status" value="1"/>
</dbReference>
<dbReference type="AlphaFoldDB" id="A0AAJ1IEM5"/>
<sequence>MKPVSRDEVAEAAGVSSATVSRVYNNPSSVSRNKRTAVLKAAEKLGYVPNKSASALRRNGTGIITLVEMKKKHRTYYWGDLPIFKWFYTDVLHAVKHVIDNSMYQLNIASASNSRELEALKGHTDGIICYDADEISEVEMIAASGIPYVIGHHTKAFEGFSRSSTDNFEGGRLQAILLKDAGCSKPAYITAHLDMVQPHLDRLEGFLSVYPEQNVRIVGDGIGRTAGYRAARKIISSADGIAAVNDITAAGAGYALSEAGIRVQHDIPLVGYDNMPLSIALPFKLMSIDLQPAEIYKQAAVSLLLRLSGDTGVTESVILPGIVKS</sequence>
<dbReference type="Pfam" id="PF00356">
    <property type="entry name" value="LacI"/>
    <property type="match status" value="1"/>
</dbReference>
<keyword evidence="1" id="KW-0805">Transcription regulation</keyword>
<feature type="domain" description="HTH lacI-type" evidence="4">
    <location>
        <begin position="4"/>
        <end position="58"/>
    </location>
</feature>
<dbReference type="PANTHER" id="PTHR30146:SF109">
    <property type="entry name" value="HTH-TYPE TRANSCRIPTIONAL REGULATOR GALS"/>
    <property type="match status" value="1"/>
</dbReference>
<gene>
    <name evidence="5" type="ORF">PQJ61_06610</name>
</gene>
<keyword evidence="3" id="KW-0804">Transcription</keyword>
<dbReference type="Gene3D" id="3.40.50.2300">
    <property type="match status" value="2"/>
</dbReference>
<accession>A0AAJ1IEM5</accession>
<comment type="caution">
    <text evidence="5">The sequence shown here is derived from an EMBL/GenBank/DDBJ whole genome shotgun (WGS) entry which is preliminary data.</text>
</comment>
<keyword evidence="2 5" id="KW-0238">DNA-binding</keyword>
<reference evidence="5 6" key="1">
    <citation type="submission" date="2022-12" db="EMBL/GenBank/DDBJ databases">
        <title>Metagenome assembled genome from gulf of manar.</title>
        <authorList>
            <person name="Kohli P."/>
            <person name="Pk S."/>
            <person name="Venkata Ramana C."/>
            <person name="Sasikala C."/>
        </authorList>
    </citation>
    <scope>NUCLEOTIDE SEQUENCE [LARGE SCALE GENOMIC DNA]</scope>
    <source>
        <strain evidence="5">JB008</strain>
    </source>
</reference>
<organism evidence="5 6">
    <name type="scientific">Candidatus Thalassospirochaeta sargassi</name>
    <dbReference type="NCBI Taxonomy" id="3119039"/>
    <lineage>
        <taxon>Bacteria</taxon>
        <taxon>Pseudomonadati</taxon>
        <taxon>Spirochaetota</taxon>
        <taxon>Spirochaetia</taxon>
        <taxon>Spirochaetales</taxon>
        <taxon>Spirochaetaceae</taxon>
        <taxon>Candidatus Thalassospirochaeta</taxon>
    </lineage>
</organism>
<dbReference type="SUPFAM" id="SSF53822">
    <property type="entry name" value="Periplasmic binding protein-like I"/>
    <property type="match status" value="1"/>
</dbReference>
<dbReference type="Proteomes" id="UP001221217">
    <property type="component" value="Unassembled WGS sequence"/>
</dbReference>
<dbReference type="EMBL" id="JAQQAL010000011">
    <property type="protein sequence ID" value="MDC7226418.1"/>
    <property type="molecule type" value="Genomic_DNA"/>
</dbReference>